<dbReference type="AlphaFoldDB" id="A0A8H6Z5T6"/>
<evidence type="ECO:0000313" key="4">
    <source>
        <dbReference type="Proteomes" id="UP000623467"/>
    </source>
</evidence>
<name>A0A8H6Z5T6_9AGAR</name>
<evidence type="ECO:0000256" key="1">
    <source>
        <dbReference type="SAM" id="MobiDB-lite"/>
    </source>
</evidence>
<protein>
    <submittedName>
        <fullName evidence="3">Uncharacterized protein</fullName>
    </submittedName>
</protein>
<reference evidence="3" key="1">
    <citation type="submission" date="2020-05" db="EMBL/GenBank/DDBJ databases">
        <title>Mycena genomes resolve the evolution of fungal bioluminescence.</title>
        <authorList>
            <person name="Tsai I.J."/>
        </authorList>
    </citation>
    <scope>NUCLEOTIDE SEQUENCE</scope>
    <source>
        <strain evidence="3">160909Yilan</strain>
    </source>
</reference>
<feature type="region of interest" description="Disordered" evidence="1">
    <location>
        <begin position="126"/>
        <end position="145"/>
    </location>
</feature>
<evidence type="ECO:0000313" key="3">
    <source>
        <dbReference type="EMBL" id="KAF7373110.1"/>
    </source>
</evidence>
<keyword evidence="4" id="KW-1185">Reference proteome</keyword>
<proteinExistence type="predicted"/>
<comment type="caution">
    <text evidence="3">The sequence shown here is derived from an EMBL/GenBank/DDBJ whole genome shotgun (WGS) entry which is preliminary data.</text>
</comment>
<sequence length="145" mass="16334">MPERECGLYHVSSQVWMGTWTRTRTRWHRLRRAPLLSLPSAKAGMRKRGAARRFRIPSLPPCFSECGEKDGVDCGERGVACVKQPTNLAPFPSPRSTRARLQNDPRHLFPAPRPPERAAPVLIHKTAAWKRDAEPSDPSRPPPPT</sequence>
<dbReference type="Proteomes" id="UP000623467">
    <property type="component" value="Unassembled WGS sequence"/>
</dbReference>
<dbReference type="EMBL" id="JACAZH010000050">
    <property type="protein sequence ID" value="KAF7333984.1"/>
    <property type="molecule type" value="Genomic_DNA"/>
</dbReference>
<gene>
    <name evidence="3" type="ORF">MSAN_00518800</name>
    <name evidence="2" type="ORF">MSAN_02400500</name>
</gene>
<feature type="region of interest" description="Disordered" evidence="1">
    <location>
        <begin position="88"/>
        <end position="120"/>
    </location>
</feature>
<dbReference type="EMBL" id="JACAZH010000003">
    <property type="protein sequence ID" value="KAF7373110.1"/>
    <property type="molecule type" value="Genomic_DNA"/>
</dbReference>
<evidence type="ECO:0000313" key="2">
    <source>
        <dbReference type="EMBL" id="KAF7333984.1"/>
    </source>
</evidence>
<accession>A0A8H6Z5T6</accession>
<organism evidence="3 4">
    <name type="scientific">Mycena sanguinolenta</name>
    <dbReference type="NCBI Taxonomy" id="230812"/>
    <lineage>
        <taxon>Eukaryota</taxon>
        <taxon>Fungi</taxon>
        <taxon>Dikarya</taxon>
        <taxon>Basidiomycota</taxon>
        <taxon>Agaricomycotina</taxon>
        <taxon>Agaricomycetes</taxon>
        <taxon>Agaricomycetidae</taxon>
        <taxon>Agaricales</taxon>
        <taxon>Marasmiineae</taxon>
        <taxon>Mycenaceae</taxon>
        <taxon>Mycena</taxon>
    </lineage>
</organism>